<sequence length="227" mass="24363">EYWEWVRTYSSPEYLAIPALKEAMFDKLAAGEDKARLQRLYRRAMRLEASFFSAQPHPPPPRRPAALLTDFDGTCSPAGADSSGAILALAEQAAGGGRPTAGDAAWAARTRAALAAGYQRQYEQLVGPLVGPAEGPAPQSDPAGVAALLERLSEFDEEMNRRVEEAGILKGSTPEEVCAAGSAVPLRPHCREALRAALDRGIPVHVVSVNWSDLLLRAALRLPARRG</sequence>
<keyword evidence="2" id="KW-1185">Reference proteome</keyword>
<comment type="caution">
    <text evidence="1">The sequence shown here is derived from an EMBL/GenBank/DDBJ whole genome shotgun (WGS) entry which is preliminary data.</text>
</comment>
<evidence type="ECO:0000313" key="1">
    <source>
        <dbReference type="EMBL" id="GFR49147.1"/>
    </source>
</evidence>
<gene>
    <name evidence="1" type="ORF">Agub_g11165</name>
</gene>
<dbReference type="InterPro" id="IPR016084">
    <property type="entry name" value="Haem_Oase-like_multi-hlx"/>
</dbReference>
<name>A0AAD3HQJ0_9CHLO</name>
<dbReference type="AlphaFoldDB" id="A0AAD3HQJ0"/>
<dbReference type="Gene3D" id="3.40.50.1000">
    <property type="entry name" value="HAD superfamily/HAD-like"/>
    <property type="match status" value="1"/>
</dbReference>
<dbReference type="SUPFAM" id="SSF56784">
    <property type="entry name" value="HAD-like"/>
    <property type="match status" value="1"/>
</dbReference>
<dbReference type="PANTHER" id="PTHR43198:SF2">
    <property type="entry name" value="SI:CH1073-67J19.1-RELATED"/>
    <property type="match status" value="1"/>
</dbReference>
<dbReference type="InterPro" id="IPR023214">
    <property type="entry name" value="HAD_sf"/>
</dbReference>
<dbReference type="InterPro" id="IPR050967">
    <property type="entry name" value="Thiamine_Salvage_TenA"/>
</dbReference>
<dbReference type="GO" id="GO:0005829">
    <property type="term" value="C:cytosol"/>
    <property type="evidence" value="ECO:0007669"/>
    <property type="project" value="TreeGrafter"/>
</dbReference>
<dbReference type="SUPFAM" id="SSF48613">
    <property type="entry name" value="Heme oxygenase-like"/>
    <property type="match status" value="1"/>
</dbReference>
<feature type="non-terminal residue" evidence="1">
    <location>
        <position position="227"/>
    </location>
</feature>
<proteinExistence type="predicted"/>
<accession>A0AAD3HQJ0</accession>
<protein>
    <submittedName>
        <fullName evidence="1">Uncharacterized protein</fullName>
    </submittedName>
</protein>
<reference evidence="1 2" key="1">
    <citation type="journal article" date="2021" name="Sci. Rep.">
        <title>Genome sequencing of the multicellular alga Astrephomene provides insights into convergent evolution of germ-soma differentiation.</title>
        <authorList>
            <person name="Yamashita S."/>
            <person name="Yamamoto K."/>
            <person name="Matsuzaki R."/>
            <person name="Suzuki S."/>
            <person name="Yamaguchi H."/>
            <person name="Hirooka S."/>
            <person name="Minakuchi Y."/>
            <person name="Miyagishima S."/>
            <person name="Kawachi M."/>
            <person name="Toyoda A."/>
            <person name="Nozaki H."/>
        </authorList>
    </citation>
    <scope>NUCLEOTIDE SEQUENCE [LARGE SCALE GENOMIC DNA]</scope>
    <source>
        <strain evidence="1 2">NIES-4017</strain>
    </source>
</reference>
<dbReference type="PANTHER" id="PTHR43198">
    <property type="entry name" value="BIFUNCTIONAL TH2 PROTEIN"/>
    <property type="match status" value="1"/>
</dbReference>
<organism evidence="1 2">
    <name type="scientific">Astrephomene gubernaculifera</name>
    <dbReference type="NCBI Taxonomy" id="47775"/>
    <lineage>
        <taxon>Eukaryota</taxon>
        <taxon>Viridiplantae</taxon>
        <taxon>Chlorophyta</taxon>
        <taxon>core chlorophytes</taxon>
        <taxon>Chlorophyceae</taxon>
        <taxon>CS clade</taxon>
        <taxon>Chlamydomonadales</taxon>
        <taxon>Astrephomenaceae</taxon>
        <taxon>Astrephomene</taxon>
    </lineage>
</organism>
<dbReference type="EMBL" id="BMAR01000028">
    <property type="protein sequence ID" value="GFR49147.1"/>
    <property type="molecule type" value="Genomic_DNA"/>
</dbReference>
<dbReference type="Gene3D" id="1.20.910.10">
    <property type="entry name" value="Heme oxygenase-like"/>
    <property type="match status" value="1"/>
</dbReference>
<feature type="non-terminal residue" evidence="1">
    <location>
        <position position="1"/>
    </location>
</feature>
<dbReference type="Proteomes" id="UP001054857">
    <property type="component" value="Unassembled WGS sequence"/>
</dbReference>
<evidence type="ECO:0000313" key="2">
    <source>
        <dbReference type="Proteomes" id="UP001054857"/>
    </source>
</evidence>
<dbReference type="InterPro" id="IPR036412">
    <property type="entry name" value="HAD-like_sf"/>
</dbReference>